<comment type="caution">
    <text evidence="17">The sequence shown here is derived from an EMBL/GenBank/DDBJ whole genome shotgun (WGS) entry which is preliminary data.</text>
</comment>
<feature type="repeat" description="WD" evidence="11">
    <location>
        <begin position="14"/>
        <end position="55"/>
    </location>
</feature>
<evidence type="ECO:0000256" key="12">
    <source>
        <dbReference type="PROSITE-ProRule" id="PRU01094"/>
    </source>
</evidence>
<feature type="transmembrane region" description="Helical" evidence="14">
    <location>
        <begin position="374"/>
        <end position="397"/>
    </location>
</feature>
<dbReference type="InterPro" id="IPR044202">
    <property type="entry name" value="LETM1/MDM38-like"/>
</dbReference>
<feature type="compositionally biased region" description="Basic and acidic residues" evidence="13">
    <location>
        <begin position="297"/>
        <end position="310"/>
    </location>
</feature>
<dbReference type="Pfam" id="PF13499">
    <property type="entry name" value="EF-hand_7"/>
    <property type="match status" value="1"/>
</dbReference>
<dbReference type="SUPFAM" id="SSF50978">
    <property type="entry name" value="WD40 repeat-like"/>
    <property type="match status" value="1"/>
</dbReference>
<evidence type="ECO:0000256" key="2">
    <source>
        <dbReference type="ARBA" id="ARBA00009584"/>
    </source>
</evidence>
<feature type="region of interest" description="Disordered" evidence="13">
    <location>
        <begin position="728"/>
        <end position="750"/>
    </location>
</feature>
<name>A0A4T0GY97_WALIC</name>
<feature type="repeat" description="WD" evidence="11">
    <location>
        <begin position="234"/>
        <end position="266"/>
    </location>
</feature>
<accession>A0A4T0GY97</accession>
<feature type="region of interest" description="Disordered" evidence="13">
    <location>
        <begin position="291"/>
        <end position="311"/>
    </location>
</feature>
<evidence type="ECO:0000256" key="3">
    <source>
        <dbReference type="ARBA" id="ARBA00020557"/>
    </source>
</evidence>
<dbReference type="Gene3D" id="1.10.238.10">
    <property type="entry name" value="EF-hand"/>
    <property type="match status" value="1"/>
</dbReference>
<comment type="similarity">
    <text evidence="2">Belongs to the LETM1 family.</text>
</comment>
<comment type="subcellular location">
    <subcellularLocation>
        <location evidence="1">Mitochondrion inner membrane</location>
        <topology evidence="1">Single-pass membrane protein</topology>
    </subcellularLocation>
</comment>
<dbReference type="CDD" id="cd00200">
    <property type="entry name" value="WD40"/>
    <property type="match status" value="1"/>
</dbReference>
<dbReference type="GO" id="GO:0043022">
    <property type="term" value="F:ribosome binding"/>
    <property type="evidence" value="ECO:0007669"/>
    <property type="project" value="InterPro"/>
</dbReference>
<dbReference type="GO" id="GO:0015297">
    <property type="term" value="F:antiporter activity"/>
    <property type="evidence" value="ECO:0007669"/>
    <property type="project" value="UniProtKB-KW"/>
</dbReference>
<dbReference type="PROSITE" id="PS51758">
    <property type="entry name" value="LETM1_RBD"/>
    <property type="match status" value="1"/>
</dbReference>
<evidence type="ECO:0000256" key="1">
    <source>
        <dbReference type="ARBA" id="ARBA00004434"/>
    </source>
</evidence>
<keyword evidence="9 14" id="KW-0472">Membrane</keyword>
<dbReference type="Gene3D" id="2.130.10.10">
    <property type="entry name" value="YVTN repeat-like/Quinoprotein amine dehydrogenase"/>
    <property type="match status" value="1"/>
</dbReference>
<sequence>MLRDGGTGDWIGTFLGHKGAVWSAKLSLDTALAVTASADFSAKVWDSYTGTCLHTLPHNHIVRSAAISPDGLRVLTGGNERLLRLFHLGDIDNVTTLESSTGDVHAHSTTIKSVLWQDTAHAISGSEDGEIKWWTLSNSDKDYTECTKTIQLDHPLSFLEWSANGHIMIAIAANDVYFFDTHSPGSLLKCLTLPHKPSCASIHPITRDRFVVGLADDTWVRIYDYNSAQELDCFKGHHGPVHAVEFSPDGEYFASGSEDGTIRMWQNTPGPPPLSLLKQQPLSTPATALRLYSTNSTEKEKKHKDDKDSKAITTDPLSTRVWSKVKHEAQHYWHGSKLLAKEIRISARLQIRLLRGKKLTRRERRQLKRTTSDLLRLIPFVPFVLIPFMELFLPVALKLFPNMLPSTFEDKFAADEKKRKLLRVRLEMAKFLQETIKESGIRASESVTGSDEFKEFFRKIRTTGEHPSHSDVVKVARLFNNDLTLDNLSRPQLVSMCRYMNINAFGTDNYLRGHIRRRLEHLKRDDVLIKSENVDSLSTSELQHACQSRGIRVATHSNARLRDDLSQWVELHTTQEISGVLLVLSKAFNFAHLEDSVIASLEATLCSLPDVLLNEAELEVSDEATYKQKLDVLQEQEELIEDEAEQEQKEVEARQAQKEAEKAKKGEELEKARNLLPDQETDKQHEDDIRMTPEQLGELGQALNILSAKSSVLKERVELETLVEQTRDAERQAEEAQAGLPQEEKKVDKTNENVKKQVKSMINKIDSQLSDYDEKVGTQLNLIQVNNLGQISIHDLKQALRVIKHSPDEEHIDTIVHKLDVDKDGLVMLDDVVELAQEEGLGTVLDDSSQKIVDQGSEIRGNDKNNESSKKIKKEEIVQH</sequence>
<organism evidence="17 18">
    <name type="scientific">Wallemia ichthyophaga</name>
    <dbReference type="NCBI Taxonomy" id="245174"/>
    <lineage>
        <taxon>Eukaryota</taxon>
        <taxon>Fungi</taxon>
        <taxon>Dikarya</taxon>
        <taxon>Basidiomycota</taxon>
        <taxon>Wallemiomycotina</taxon>
        <taxon>Wallemiomycetes</taxon>
        <taxon>Wallemiales</taxon>
        <taxon>Wallemiaceae</taxon>
        <taxon>Wallemia</taxon>
    </lineage>
</organism>
<evidence type="ECO:0000313" key="17">
    <source>
        <dbReference type="EMBL" id="TIB16365.1"/>
    </source>
</evidence>
<dbReference type="Pfam" id="PF00400">
    <property type="entry name" value="WD40"/>
    <property type="match status" value="3"/>
</dbReference>
<feature type="region of interest" description="Disordered" evidence="13">
    <location>
        <begin position="641"/>
        <end position="686"/>
    </location>
</feature>
<dbReference type="InterPro" id="IPR015943">
    <property type="entry name" value="WD40/YVTN_repeat-like_dom_sf"/>
</dbReference>
<proteinExistence type="inferred from homology"/>
<evidence type="ECO:0000256" key="13">
    <source>
        <dbReference type="SAM" id="MobiDB-lite"/>
    </source>
</evidence>
<dbReference type="GO" id="GO:0005509">
    <property type="term" value="F:calcium ion binding"/>
    <property type="evidence" value="ECO:0007669"/>
    <property type="project" value="InterPro"/>
</dbReference>
<dbReference type="PANTHER" id="PTHR14009">
    <property type="entry name" value="LEUCINE ZIPPER-EF-HAND CONTAINING TRANSMEMBRANE PROTEIN"/>
    <property type="match status" value="1"/>
</dbReference>
<reference evidence="17 18" key="1">
    <citation type="submission" date="2019-03" db="EMBL/GenBank/DDBJ databases">
        <title>Sequencing 23 genomes of Wallemia ichthyophaga.</title>
        <authorList>
            <person name="Gostincar C."/>
        </authorList>
    </citation>
    <scope>NUCLEOTIDE SEQUENCE [LARGE SCALE GENOMIC DNA]</scope>
    <source>
        <strain evidence="17 18">EXF-8621</strain>
    </source>
</reference>
<keyword evidence="4" id="KW-0050">Antiport</keyword>
<dbReference type="InterPro" id="IPR033122">
    <property type="entry name" value="LETM1-like_RBD"/>
</dbReference>
<keyword evidence="5 14" id="KW-0812">Transmembrane</keyword>
<evidence type="ECO:0000256" key="4">
    <source>
        <dbReference type="ARBA" id="ARBA00022449"/>
    </source>
</evidence>
<evidence type="ECO:0000256" key="11">
    <source>
        <dbReference type="PROSITE-ProRule" id="PRU00221"/>
    </source>
</evidence>
<protein>
    <recommendedName>
        <fullName evidence="3">Mitochondrial proton/calcium exchanger protein</fullName>
    </recommendedName>
    <alternativeName>
        <fullName evidence="10">Leucine zipper-EF-hand-containing transmembrane protein 1</fullName>
    </alternativeName>
</protein>
<feature type="compositionally biased region" description="Basic and acidic residues" evidence="13">
    <location>
        <begin position="646"/>
        <end position="673"/>
    </location>
</feature>
<dbReference type="GO" id="GO:0030003">
    <property type="term" value="P:intracellular monoatomic cation homeostasis"/>
    <property type="evidence" value="ECO:0007669"/>
    <property type="project" value="TreeGrafter"/>
</dbReference>
<evidence type="ECO:0000256" key="8">
    <source>
        <dbReference type="ARBA" id="ARBA00023128"/>
    </source>
</evidence>
<dbReference type="SUPFAM" id="SSF47473">
    <property type="entry name" value="EF-hand"/>
    <property type="match status" value="1"/>
</dbReference>
<keyword evidence="11" id="KW-0853">WD repeat</keyword>
<dbReference type="PROSITE" id="PS50294">
    <property type="entry name" value="WD_REPEATS_REGION"/>
    <property type="match status" value="2"/>
</dbReference>
<feature type="repeat" description="WD" evidence="11">
    <location>
        <begin position="104"/>
        <end position="144"/>
    </location>
</feature>
<feature type="compositionally biased region" description="Basic and acidic residues" evidence="13">
    <location>
        <begin position="860"/>
        <end position="880"/>
    </location>
</feature>
<dbReference type="AlphaFoldDB" id="A0A4T0GY97"/>
<evidence type="ECO:0000256" key="9">
    <source>
        <dbReference type="ARBA" id="ARBA00023136"/>
    </source>
</evidence>
<dbReference type="Pfam" id="PF07766">
    <property type="entry name" value="LETM1_RBD"/>
    <property type="match status" value="1"/>
</dbReference>
<keyword evidence="8 12" id="KW-0496">Mitochondrion</keyword>
<dbReference type="GO" id="GO:0005743">
    <property type="term" value="C:mitochondrial inner membrane"/>
    <property type="evidence" value="ECO:0007669"/>
    <property type="project" value="UniProtKB-SubCell"/>
</dbReference>
<dbReference type="PANTHER" id="PTHR14009:SF1">
    <property type="entry name" value="MITOCHONDRIAL PROTON_CALCIUM EXCHANGER PROTEIN"/>
    <property type="match status" value="1"/>
</dbReference>
<evidence type="ECO:0000256" key="6">
    <source>
        <dbReference type="ARBA" id="ARBA00022792"/>
    </source>
</evidence>
<dbReference type="Proteomes" id="UP000306954">
    <property type="component" value="Unassembled WGS sequence"/>
</dbReference>
<dbReference type="InterPro" id="IPR036322">
    <property type="entry name" value="WD40_repeat_dom_sf"/>
</dbReference>
<keyword evidence="4" id="KW-0813">Transport</keyword>
<evidence type="ECO:0000259" key="15">
    <source>
        <dbReference type="PROSITE" id="PS50222"/>
    </source>
</evidence>
<keyword evidence="7 14" id="KW-1133">Transmembrane helix</keyword>
<evidence type="ECO:0000256" key="7">
    <source>
        <dbReference type="ARBA" id="ARBA00022989"/>
    </source>
</evidence>
<dbReference type="PROSITE" id="PS50222">
    <property type="entry name" value="EF_HAND_2"/>
    <property type="match status" value="1"/>
</dbReference>
<feature type="domain" description="EF-hand" evidence="15">
    <location>
        <begin position="807"/>
        <end position="842"/>
    </location>
</feature>
<gene>
    <name evidence="17" type="ORF">E3P90_00509</name>
</gene>
<evidence type="ECO:0000256" key="14">
    <source>
        <dbReference type="SAM" id="Phobius"/>
    </source>
</evidence>
<evidence type="ECO:0000259" key="16">
    <source>
        <dbReference type="PROSITE" id="PS51758"/>
    </source>
</evidence>
<dbReference type="InterPro" id="IPR001680">
    <property type="entry name" value="WD40_rpt"/>
</dbReference>
<dbReference type="EMBL" id="SPOF01000004">
    <property type="protein sequence ID" value="TIB16365.1"/>
    <property type="molecule type" value="Genomic_DNA"/>
</dbReference>
<dbReference type="InterPro" id="IPR002048">
    <property type="entry name" value="EF_hand_dom"/>
</dbReference>
<evidence type="ECO:0000256" key="5">
    <source>
        <dbReference type="ARBA" id="ARBA00022692"/>
    </source>
</evidence>
<evidence type="ECO:0000313" key="18">
    <source>
        <dbReference type="Proteomes" id="UP000306954"/>
    </source>
</evidence>
<feature type="domain" description="Letm1 RBD" evidence="16">
    <location>
        <begin position="420"/>
        <end position="642"/>
    </location>
</feature>
<dbReference type="PROSITE" id="PS50082">
    <property type="entry name" value="WD_REPEATS_2"/>
    <property type="match status" value="3"/>
</dbReference>
<dbReference type="InterPro" id="IPR011992">
    <property type="entry name" value="EF-hand-dom_pair"/>
</dbReference>
<dbReference type="SMART" id="SM00320">
    <property type="entry name" value="WD40"/>
    <property type="match status" value="6"/>
</dbReference>
<keyword evidence="6" id="KW-0999">Mitochondrion inner membrane</keyword>
<evidence type="ECO:0000256" key="10">
    <source>
        <dbReference type="ARBA" id="ARBA00031360"/>
    </source>
</evidence>
<feature type="region of interest" description="Disordered" evidence="13">
    <location>
        <begin position="846"/>
        <end position="880"/>
    </location>
</feature>